<evidence type="ECO:0000256" key="1">
    <source>
        <dbReference type="ARBA" id="ARBA00000877"/>
    </source>
</evidence>
<evidence type="ECO:0000256" key="6">
    <source>
        <dbReference type="ARBA" id="ARBA00022741"/>
    </source>
</evidence>
<keyword evidence="4 10" id="KW-0812">Transmembrane</keyword>
<keyword evidence="5 10" id="KW-0548">Nucleotidyltransferase</keyword>
<evidence type="ECO:0000256" key="5">
    <source>
        <dbReference type="ARBA" id="ARBA00022695"/>
    </source>
</evidence>
<evidence type="ECO:0000256" key="8">
    <source>
        <dbReference type="ARBA" id="ARBA00022989"/>
    </source>
</evidence>
<evidence type="ECO:0000256" key="3">
    <source>
        <dbReference type="ARBA" id="ARBA00022679"/>
    </source>
</evidence>
<dbReference type="InterPro" id="IPR034701">
    <property type="entry name" value="CdaA"/>
</dbReference>
<evidence type="ECO:0000256" key="2">
    <source>
        <dbReference type="ARBA" id="ARBA00022475"/>
    </source>
</evidence>
<evidence type="ECO:0000256" key="7">
    <source>
        <dbReference type="ARBA" id="ARBA00022840"/>
    </source>
</evidence>
<dbReference type="FunCoup" id="U5DCR4">
    <property type="interactions" value="55"/>
</dbReference>
<dbReference type="Gene3D" id="3.40.1700.10">
    <property type="entry name" value="DNA integrity scanning protein, DisA, N-terminal domain"/>
    <property type="match status" value="1"/>
</dbReference>
<comment type="function">
    <text evidence="10">Catalyzes the condensation of 2 ATP molecules into cyclic di-AMP (c-di-AMP), a second messenger used to regulate differing processes in different bacteria.</text>
</comment>
<dbReference type="PROSITE" id="PS51794">
    <property type="entry name" value="DAC"/>
    <property type="match status" value="1"/>
</dbReference>
<comment type="subunit">
    <text evidence="10">Probably a homodimer.</text>
</comment>
<keyword evidence="7 10" id="KW-0067">ATP-binding</keyword>
<feature type="transmembrane region" description="Helical" evidence="10">
    <location>
        <begin position="12"/>
        <end position="36"/>
    </location>
</feature>
<feature type="transmembrane region" description="Helical" evidence="10">
    <location>
        <begin position="43"/>
        <end position="61"/>
    </location>
</feature>
<evidence type="ECO:0000259" key="11">
    <source>
        <dbReference type="PROSITE" id="PS51794"/>
    </source>
</evidence>
<sequence>MPPSGSADTTSFAVWFFFALDIGLVTILAFLLLLAIGERSTLWIVRGLLLMLVLLLLGFIGSNFLGLTILPFVLEKAIVGLTVAAALIFQAELRQFLEFLGRGELWQWMQASRRTPTGASDVIGEIVDAVKDLSQNRIGALIVVETGGAFEPHAFSDPGVPLNAEISTELLQTIFQTTTLLHDGAVLIRGSRIAAAGVILPITEKVLSRQLGTRHRAAIGITERSANCLCIVVSEETGSISLAERGNLNRPLTRGKLEELLALRFTPAVELESVAPGLGRLSRQGQALLERLLRLLPPTSHEKK</sequence>
<dbReference type="GO" id="GO:0004016">
    <property type="term" value="F:adenylate cyclase activity"/>
    <property type="evidence" value="ECO:0007669"/>
    <property type="project" value="UniProtKB-UniRule"/>
</dbReference>
<evidence type="ECO:0000313" key="13">
    <source>
        <dbReference type="Proteomes" id="UP000016960"/>
    </source>
</evidence>
<dbReference type="InParanoid" id="U5DCR4"/>
<name>U5DCR4_9CHRO</name>
<dbReference type="InterPro" id="IPR036888">
    <property type="entry name" value="DNA_integrity_DisA_N_sf"/>
</dbReference>
<dbReference type="GO" id="GO:0006171">
    <property type="term" value="P:cAMP biosynthetic process"/>
    <property type="evidence" value="ECO:0007669"/>
    <property type="project" value="InterPro"/>
</dbReference>
<keyword evidence="3 10" id="KW-0808">Transferase</keyword>
<evidence type="ECO:0000256" key="4">
    <source>
        <dbReference type="ARBA" id="ARBA00022692"/>
    </source>
</evidence>
<dbReference type="EC" id="2.7.7.85" evidence="10"/>
<gene>
    <name evidence="10" type="primary">dacA</name>
    <name evidence="12" type="ORF">KR51_00010050</name>
</gene>
<comment type="caution">
    <text evidence="10">Lacks conserved residue(s) required for the propagation of feature annotation.</text>
</comment>
<dbReference type="HAMAP" id="MF_01499">
    <property type="entry name" value="DacA"/>
    <property type="match status" value="1"/>
</dbReference>
<keyword evidence="13" id="KW-1185">Reference proteome</keyword>
<dbReference type="eggNOG" id="COG1624">
    <property type="taxonomic scope" value="Bacteria"/>
</dbReference>
<dbReference type="NCBIfam" id="TIGR00159">
    <property type="entry name" value="diadenylate cyclase CdaA"/>
    <property type="match status" value="1"/>
</dbReference>
<dbReference type="PATRIC" id="fig|582515.4.peg.1121"/>
<keyword evidence="9 10" id="KW-0472">Membrane</keyword>
<dbReference type="EMBL" id="ASSJ01000026">
    <property type="protein sequence ID" value="ERN42318.1"/>
    <property type="molecule type" value="Genomic_DNA"/>
</dbReference>
<protein>
    <recommendedName>
        <fullName evidence="10">Diadenylate cyclase</fullName>
        <shortName evidence="10">DAC</shortName>
        <ecNumber evidence="10">2.7.7.85</ecNumber>
    </recommendedName>
    <alternativeName>
        <fullName evidence="10">Cyclic-di-AMP synthase</fullName>
        <shortName evidence="10">c-di-AMP synthase</shortName>
    </alternativeName>
</protein>
<dbReference type="Pfam" id="PF02457">
    <property type="entry name" value="DAC"/>
    <property type="match status" value="1"/>
</dbReference>
<dbReference type="InterPro" id="IPR003390">
    <property type="entry name" value="DNA_integrity_scan_DisA_N"/>
</dbReference>
<dbReference type="STRING" id="582515.KR51_00010050"/>
<keyword evidence="2 10" id="KW-1003">Cell membrane</keyword>
<dbReference type="SUPFAM" id="SSF143597">
    <property type="entry name" value="YojJ-like"/>
    <property type="match status" value="1"/>
</dbReference>
<dbReference type="PIRSF" id="PIRSF004793">
    <property type="entry name" value="UCP004793"/>
    <property type="match status" value="1"/>
</dbReference>
<keyword evidence="8 10" id="KW-1133">Transmembrane helix</keyword>
<accession>U5DCR4</accession>
<comment type="similarity">
    <text evidence="10">Belongs to the adenylate cyclase family. DacA/CdaA subfamily.</text>
</comment>
<comment type="caution">
    <text evidence="12">The sequence shown here is derived from an EMBL/GenBank/DDBJ whole genome shotgun (WGS) entry which is preliminary data.</text>
</comment>
<dbReference type="OrthoDB" id="9807385at2"/>
<organism evidence="12 13">
    <name type="scientific">Rubidibacter lacunae KORDI 51-2</name>
    <dbReference type="NCBI Taxonomy" id="582515"/>
    <lineage>
        <taxon>Bacteria</taxon>
        <taxon>Bacillati</taxon>
        <taxon>Cyanobacteriota</taxon>
        <taxon>Cyanophyceae</taxon>
        <taxon>Oscillatoriophycideae</taxon>
        <taxon>Chroococcales</taxon>
        <taxon>Aphanothecaceae</taxon>
        <taxon>Rubidibacter</taxon>
    </lineage>
</organism>
<dbReference type="PANTHER" id="PTHR34185:SF1">
    <property type="entry name" value="DIADENYLATE CYCLASE"/>
    <property type="match status" value="1"/>
</dbReference>
<dbReference type="AlphaFoldDB" id="U5DCR4"/>
<dbReference type="PANTHER" id="PTHR34185">
    <property type="entry name" value="DIADENYLATE CYCLASE"/>
    <property type="match status" value="1"/>
</dbReference>
<evidence type="ECO:0000256" key="9">
    <source>
        <dbReference type="ARBA" id="ARBA00023136"/>
    </source>
</evidence>
<dbReference type="RefSeq" id="WP_022605289.1">
    <property type="nucleotide sequence ID" value="NZ_ASSJ01000026.1"/>
</dbReference>
<dbReference type="GO" id="GO:0106408">
    <property type="term" value="F:diadenylate cyclase activity"/>
    <property type="evidence" value="ECO:0007669"/>
    <property type="project" value="UniProtKB-EC"/>
</dbReference>
<dbReference type="InterPro" id="IPR050338">
    <property type="entry name" value="DisA"/>
</dbReference>
<proteinExistence type="inferred from homology"/>
<feature type="domain" description="DAC" evidence="11">
    <location>
        <begin position="90"/>
        <end position="254"/>
    </location>
</feature>
<evidence type="ECO:0000256" key="10">
    <source>
        <dbReference type="HAMAP-Rule" id="MF_01499"/>
    </source>
</evidence>
<dbReference type="Proteomes" id="UP000016960">
    <property type="component" value="Unassembled WGS sequence"/>
</dbReference>
<keyword evidence="6 10" id="KW-0547">Nucleotide-binding</keyword>
<comment type="catalytic activity">
    <reaction evidence="1 10">
        <text>2 ATP = 3',3'-c-di-AMP + 2 diphosphate</text>
        <dbReference type="Rhea" id="RHEA:35655"/>
        <dbReference type="ChEBI" id="CHEBI:30616"/>
        <dbReference type="ChEBI" id="CHEBI:33019"/>
        <dbReference type="ChEBI" id="CHEBI:71500"/>
        <dbReference type="EC" id="2.7.7.85"/>
    </reaction>
</comment>
<dbReference type="GO" id="GO:0005524">
    <property type="term" value="F:ATP binding"/>
    <property type="evidence" value="ECO:0007669"/>
    <property type="project" value="UniProtKB-UniRule"/>
</dbReference>
<dbReference type="InterPro" id="IPR014046">
    <property type="entry name" value="C-di-AMP_synthase"/>
</dbReference>
<evidence type="ECO:0000313" key="12">
    <source>
        <dbReference type="EMBL" id="ERN42318.1"/>
    </source>
</evidence>
<reference evidence="12 13" key="1">
    <citation type="submission" date="2013-05" db="EMBL/GenBank/DDBJ databases">
        <title>Draft genome sequence of Rubidibacter lacunae KORDI 51-2.</title>
        <authorList>
            <person name="Choi D.H."/>
            <person name="Noh J.H."/>
            <person name="Kwon K.-K."/>
            <person name="Lee J.-H."/>
            <person name="Ryu J.-Y."/>
        </authorList>
    </citation>
    <scope>NUCLEOTIDE SEQUENCE [LARGE SCALE GENOMIC DNA]</scope>
    <source>
        <strain evidence="12 13">KORDI 51-2</strain>
    </source>
</reference>